<dbReference type="InterPro" id="IPR010285">
    <property type="entry name" value="DNA_helicase_pif1-like_DEAD"/>
</dbReference>
<evidence type="ECO:0000256" key="1">
    <source>
        <dbReference type="RuleBase" id="RU363044"/>
    </source>
</evidence>
<evidence type="ECO:0000313" key="4">
    <source>
        <dbReference type="Proteomes" id="UP000824120"/>
    </source>
</evidence>
<comment type="cofactor">
    <cofactor evidence="1">
        <name>Mg(2+)</name>
        <dbReference type="ChEBI" id="CHEBI:18420"/>
    </cofactor>
</comment>
<keyword evidence="1" id="KW-0234">DNA repair</keyword>
<organism evidence="3 4">
    <name type="scientific">Solanum commersonii</name>
    <name type="common">Commerson's wild potato</name>
    <name type="synonym">Commerson's nightshade</name>
    <dbReference type="NCBI Taxonomy" id="4109"/>
    <lineage>
        <taxon>Eukaryota</taxon>
        <taxon>Viridiplantae</taxon>
        <taxon>Streptophyta</taxon>
        <taxon>Embryophyta</taxon>
        <taxon>Tracheophyta</taxon>
        <taxon>Spermatophyta</taxon>
        <taxon>Magnoliopsida</taxon>
        <taxon>eudicotyledons</taxon>
        <taxon>Gunneridae</taxon>
        <taxon>Pentapetalae</taxon>
        <taxon>asterids</taxon>
        <taxon>lamiids</taxon>
        <taxon>Solanales</taxon>
        <taxon>Solanaceae</taxon>
        <taxon>Solanoideae</taxon>
        <taxon>Solaneae</taxon>
        <taxon>Solanum</taxon>
    </lineage>
</organism>
<keyword evidence="4" id="KW-1185">Reference proteome</keyword>
<proteinExistence type="inferred from homology"/>
<gene>
    <name evidence="3" type="ORF">H5410_051608</name>
</gene>
<dbReference type="GO" id="GO:0005524">
    <property type="term" value="F:ATP binding"/>
    <property type="evidence" value="ECO:0007669"/>
    <property type="project" value="UniProtKB-KW"/>
</dbReference>
<dbReference type="GO" id="GO:0006281">
    <property type="term" value="P:DNA repair"/>
    <property type="evidence" value="ECO:0007669"/>
    <property type="project" value="UniProtKB-KW"/>
</dbReference>
<keyword evidence="1" id="KW-0067">ATP-binding</keyword>
<dbReference type="Gene3D" id="3.40.50.300">
    <property type="entry name" value="P-loop containing nucleotide triphosphate hydrolases"/>
    <property type="match status" value="1"/>
</dbReference>
<dbReference type="EMBL" id="JACXVP010000010">
    <property type="protein sequence ID" value="KAG5580981.1"/>
    <property type="molecule type" value="Genomic_DNA"/>
</dbReference>
<comment type="catalytic activity">
    <reaction evidence="1">
        <text>ATP + H2O = ADP + phosphate + H(+)</text>
        <dbReference type="Rhea" id="RHEA:13065"/>
        <dbReference type="ChEBI" id="CHEBI:15377"/>
        <dbReference type="ChEBI" id="CHEBI:15378"/>
        <dbReference type="ChEBI" id="CHEBI:30616"/>
        <dbReference type="ChEBI" id="CHEBI:43474"/>
        <dbReference type="ChEBI" id="CHEBI:456216"/>
        <dbReference type="EC" id="5.6.2.3"/>
    </reaction>
</comment>
<dbReference type="Proteomes" id="UP000824120">
    <property type="component" value="Chromosome 10"/>
</dbReference>
<reference evidence="3 4" key="1">
    <citation type="submission" date="2020-09" db="EMBL/GenBank/DDBJ databases">
        <title>De no assembly of potato wild relative species, Solanum commersonii.</title>
        <authorList>
            <person name="Cho K."/>
        </authorList>
    </citation>
    <scope>NUCLEOTIDE SEQUENCE [LARGE SCALE GENOMIC DNA]</scope>
    <source>
        <strain evidence="3">LZ3.2</strain>
        <tissue evidence="3">Leaf</tissue>
    </source>
</reference>
<accession>A0A9J5X0K2</accession>
<dbReference type="EC" id="5.6.2.3" evidence="1"/>
<dbReference type="Pfam" id="PF05970">
    <property type="entry name" value="PIF1"/>
    <property type="match status" value="1"/>
</dbReference>
<protein>
    <recommendedName>
        <fullName evidence="1">ATP-dependent DNA helicase</fullName>
        <ecNumber evidence="1">5.6.2.3</ecNumber>
    </recommendedName>
</protein>
<dbReference type="PANTHER" id="PTHR10492:SF100">
    <property type="entry name" value="ATP-DEPENDENT DNA HELICASE"/>
    <property type="match status" value="1"/>
</dbReference>
<dbReference type="InterPro" id="IPR027417">
    <property type="entry name" value="P-loop_NTPase"/>
</dbReference>
<evidence type="ECO:0000259" key="2">
    <source>
        <dbReference type="Pfam" id="PF05970"/>
    </source>
</evidence>
<comment type="caution">
    <text evidence="3">The sequence shown here is derived from an EMBL/GenBank/DDBJ whole genome shotgun (WGS) entry which is preliminary data.</text>
</comment>
<keyword evidence="1" id="KW-0547">Nucleotide-binding</keyword>
<sequence length="235" mass="26201">MASDNNLVDCMSEAANYQMPQSLRRLFATLLVYCNPANPKELWQTFEYPMSEDFLLIPNIQTDNIRILVLNDINNILHSLGHNINEFTLISNNNFSFSTSSTIMQQPTDIHLEQQQNAYNVILSRIFLNKPGAFFVDGPGGTGKTYLYRALLATVRSKGFIALATATSGVAASVLPGGRTAHSHFKLPIDIHDNHGCNITKQSSLASLIRDAKLIVWDEVSMARKKLIETFDLLL</sequence>
<dbReference type="GO" id="GO:0006310">
    <property type="term" value="P:DNA recombination"/>
    <property type="evidence" value="ECO:0007669"/>
    <property type="project" value="UniProtKB-KW"/>
</dbReference>
<keyword evidence="1" id="KW-0378">Hydrolase</keyword>
<keyword evidence="1" id="KW-0233">DNA recombination</keyword>
<dbReference type="OrthoDB" id="1927241at2759"/>
<keyword evidence="1" id="KW-0347">Helicase</keyword>
<evidence type="ECO:0000313" key="3">
    <source>
        <dbReference type="EMBL" id="KAG5580981.1"/>
    </source>
</evidence>
<dbReference type="AlphaFoldDB" id="A0A9J5X0K2"/>
<dbReference type="GO" id="GO:0000723">
    <property type="term" value="P:telomere maintenance"/>
    <property type="evidence" value="ECO:0007669"/>
    <property type="project" value="InterPro"/>
</dbReference>
<feature type="domain" description="DNA helicase Pif1-like DEAD-box helicase" evidence="2">
    <location>
        <begin position="113"/>
        <end position="233"/>
    </location>
</feature>
<keyword evidence="1" id="KW-0227">DNA damage</keyword>
<comment type="similarity">
    <text evidence="1">Belongs to the helicase family.</text>
</comment>
<dbReference type="SUPFAM" id="SSF52540">
    <property type="entry name" value="P-loop containing nucleoside triphosphate hydrolases"/>
    <property type="match status" value="1"/>
</dbReference>
<dbReference type="GO" id="GO:0016787">
    <property type="term" value="F:hydrolase activity"/>
    <property type="evidence" value="ECO:0007669"/>
    <property type="project" value="UniProtKB-KW"/>
</dbReference>
<dbReference type="GO" id="GO:0043139">
    <property type="term" value="F:5'-3' DNA helicase activity"/>
    <property type="evidence" value="ECO:0007669"/>
    <property type="project" value="UniProtKB-EC"/>
</dbReference>
<dbReference type="PANTHER" id="PTHR10492">
    <property type="match status" value="1"/>
</dbReference>
<name>A0A9J5X0K2_SOLCO</name>